<dbReference type="AlphaFoldDB" id="A0A9X2AYA7"/>
<evidence type="ECO:0000256" key="1">
    <source>
        <dbReference type="SAM" id="MobiDB-lite"/>
    </source>
</evidence>
<dbReference type="EMBL" id="JALIEA010000011">
    <property type="protein sequence ID" value="MCJ7857891.1"/>
    <property type="molecule type" value="Genomic_DNA"/>
</dbReference>
<reference evidence="3" key="1">
    <citation type="submission" date="2022-04" db="EMBL/GenBank/DDBJ databases">
        <title>Corynebacterium kalidii LD5P10.</title>
        <authorList>
            <person name="Sun J.Q."/>
        </authorList>
    </citation>
    <scope>NUCLEOTIDE SEQUENCE</scope>
    <source>
        <strain evidence="3">LD5P10</strain>
    </source>
</reference>
<protein>
    <submittedName>
        <fullName evidence="3">DUF998 domain-containing protein</fullName>
    </submittedName>
</protein>
<feature type="transmembrane region" description="Helical" evidence="2">
    <location>
        <begin position="200"/>
        <end position="219"/>
    </location>
</feature>
<evidence type="ECO:0000313" key="4">
    <source>
        <dbReference type="Proteomes" id="UP001139207"/>
    </source>
</evidence>
<feature type="transmembrane region" description="Helical" evidence="2">
    <location>
        <begin position="71"/>
        <end position="90"/>
    </location>
</feature>
<name>A0A9X2AYA7_9CORY</name>
<accession>A0A9X2AYA7</accession>
<keyword evidence="2" id="KW-0812">Transmembrane</keyword>
<evidence type="ECO:0000256" key="2">
    <source>
        <dbReference type="SAM" id="Phobius"/>
    </source>
</evidence>
<comment type="caution">
    <text evidence="3">The sequence shown here is derived from an EMBL/GenBank/DDBJ whole genome shotgun (WGS) entry which is preliminary data.</text>
</comment>
<feature type="region of interest" description="Disordered" evidence="1">
    <location>
        <begin position="237"/>
        <end position="278"/>
    </location>
</feature>
<dbReference type="Pfam" id="PF06197">
    <property type="entry name" value="DUF998"/>
    <property type="match status" value="1"/>
</dbReference>
<gene>
    <name evidence="3" type="ORF">MUN33_04055</name>
</gene>
<feature type="compositionally biased region" description="Basic and acidic residues" evidence="1">
    <location>
        <begin position="242"/>
        <end position="251"/>
    </location>
</feature>
<keyword evidence="4" id="KW-1185">Reference proteome</keyword>
<dbReference type="RefSeq" id="WP_244803628.1">
    <property type="nucleotide sequence ID" value="NZ_JALIEA010000011.1"/>
</dbReference>
<feature type="transmembrane region" description="Helical" evidence="2">
    <location>
        <begin position="162"/>
        <end position="188"/>
    </location>
</feature>
<dbReference type="Proteomes" id="UP001139207">
    <property type="component" value="Unassembled WGS sequence"/>
</dbReference>
<feature type="compositionally biased region" description="Basic and acidic residues" evidence="1">
    <location>
        <begin position="266"/>
        <end position="278"/>
    </location>
</feature>
<feature type="transmembrane region" description="Helical" evidence="2">
    <location>
        <begin position="102"/>
        <end position="120"/>
    </location>
</feature>
<sequence>MLTYRFAGVLLFLSGLVTGFGHVVALWSWRGLYSFTDNRIGDFTVTECQVLRDNLGTRYVCNPAYLVTNTAYVAGAFIIVVAAGVMWLAAGREGHRSVRIPAVLAGGAGATAMLAGLFPYDVSPAIHDLSMLVHAILMWSFMAFLTGVGSARTAGGRGPHPLIYGGYLLITRFMLAASVVGLLALLLLGPRGLPGAYERLAFDMLTAWLMVIGVCMYSLGGAADQESRRVADMEADGTVMTGDHDGPRRDPGFTAALTQGWGRRRHPDDRDDKKENDR</sequence>
<feature type="transmembrane region" description="Helical" evidence="2">
    <location>
        <begin position="132"/>
        <end position="150"/>
    </location>
</feature>
<keyword evidence="2" id="KW-1133">Transmembrane helix</keyword>
<evidence type="ECO:0000313" key="3">
    <source>
        <dbReference type="EMBL" id="MCJ7857891.1"/>
    </source>
</evidence>
<dbReference type="InterPro" id="IPR009339">
    <property type="entry name" value="DUF998"/>
</dbReference>
<organism evidence="3 4">
    <name type="scientific">Corynebacterium kalidii</name>
    <dbReference type="NCBI Taxonomy" id="2931982"/>
    <lineage>
        <taxon>Bacteria</taxon>
        <taxon>Bacillati</taxon>
        <taxon>Actinomycetota</taxon>
        <taxon>Actinomycetes</taxon>
        <taxon>Mycobacteriales</taxon>
        <taxon>Corynebacteriaceae</taxon>
        <taxon>Corynebacterium</taxon>
    </lineage>
</organism>
<proteinExistence type="predicted"/>
<keyword evidence="2" id="KW-0472">Membrane</keyword>